<name>A0A9X4JT74_9FIRM</name>
<dbReference type="AlphaFoldDB" id="A0A9X4JT74"/>
<dbReference type="EMBL" id="JAKOAV010000012">
    <property type="protein sequence ID" value="MDF9408274.1"/>
    <property type="molecule type" value="Genomic_DNA"/>
</dbReference>
<reference evidence="1" key="1">
    <citation type="submission" date="2022-02" db="EMBL/GenBank/DDBJ databases">
        <authorList>
            <person name="Leng L."/>
        </authorList>
    </citation>
    <scope>NUCLEOTIDE SEQUENCE</scope>
    <source>
        <strain evidence="1">JI</strain>
    </source>
</reference>
<evidence type="ECO:0000313" key="1">
    <source>
        <dbReference type="EMBL" id="MDF9408274.1"/>
    </source>
</evidence>
<sequence length="53" mass="5682">MPALASANGIAIQITGDTHIHISNAKELDEDALALKIGRQFAQNIKKALENRA</sequence>
<dbReference type="Proteomes" id="UP001154312">
    <property type="component" value="Unassembled WGS sequence"/>
</dbReference>
<dbReference type="RefSeq" id="WP_277443581.1">
    <property type="nucleotide sequence ID" value="NZ_JAKOAV010000012.1"/>
</dbReference>
<keyword evidence="2" id="KW-1185">Reference proteome</keyword>
<gene>
    <name evidence="1" type="ORF">L7E55_07860</name>
</gene>
<proteinExistence type="predicted"/>
<comment type="caution">
    <text evidence="1">The sequence shown here is derived from an EMBL/GenBank/DDBJ whole genome shotgun (WGS) entry which is preliminary data.</text>
</comment>
<protein>
    <submittedName>
        <fullName evidence="1">Uncharacterized protein</fullName>
    </submittedName>
</protein>
<organism evidence="1 2">
    <name type="scientific">Pelotomaculum isophthalicicum JI</name>
    <dbReference type="NCBI Taxonomy" id="947010"/>
    <lineage>
        <taxon>Bacteria</taxon>
        <taxon>Bacillati</taxon>
        <taxon>Bacillota</taxon>
        <taxon>Clostridia</taxon>
        <taxon>Eubacteriales</taxon>
        <taxon>Desulfotomaculaceae</taxon>
        <taxon>Pelotomaculum</taxon>
    </lineage>
</organism>
<evidence type="ECO:0000313" key="2">
    <source>
        <dbReference type="Proteomes" id="UP001154312"/>
    </source>
</evidence>
<accession>A0A9X4JT74</accession>